<gene>
    <name evidence="2" type="ORF">FN961_15225</name>
</gene>
<evidence type="ECO:0000313" key="2">
    <source>
        <dbReference type="EMBL" id="TRY13586.1"/>
    </source>
</evidence>
<sequence length="122" mass="14139">MKSIASALDMDTVMAEIIDFINNNFKWLSALSYLAFVGLLAWFNQRFATRKEHELLIVKLTHMDQEITQVKADIRHLPTKEEVHRLDKTLSGLSETINATQEGINRLERKTDLLLENELRND</sequence>
<keyword evidence="1" id="KW-0472">Membrane</keyword>
<organism evidence="2 3">
    <name type="scientific">Shewanella hanedai</name>
    <name type="common">Alteromonas hanedai</name>
    <dbReference type="NCBI Taxonomy" id="25"/>
    <lineage>
        <taxon>Bacteria</taxon>
        <taxon>Pseudomonadati</taxon>
        <taxon>Pseudomonadota</taxon>
        <taxon>Gammaproteobacteria</taxon>
        <taxon>Alteromonadales</taxon>
        <taxon>Shewanellaceae</taxon>
        <taxon>Shewanella</taxon>
    </lineage>
</organism>
<evidence type="ECO:0000256" key="1">
    <source>
        <dbReference type="SAM" id="Phobius"/>
    </source>
</evidence>
<dbReference type="Proteomes" id="UP000318126">
    <property type="component" value="Unassembled WGS sequence"/>
</dbReference>
<proteinExistence type="predicted"/>
<protein>
    <submittedName>
        <fullName evidence="2">DUF2730 family protein</fullName>
    </submittedName>
</protein>
<dbReference type="InterPro" id="IPR020269">
    <property type="entry name" value="Phage_Mu_Releasin"/>
</dbReference>
<keyword evidence="3" id="KW-1185">Reference proteome</keyword>
<keyword evidence="1" id="KW-0812">Transmembrane</keyword>
<name>A0A553JMB0_SHEHA</name>
<feature type="transmembrane region" description="Helical" evidence="1">
    <location>
        <begin position="25"/>
        <end position="43"/>
    </location>
</feature>
<dbReference type="EMBL" id="VKGK01000018">
    <property type="protein sequence ID" value="TRY13586.1"/>
    <property type="molecule type" value="Genomic_DNA"/>
</dbReference>
<keyword evidence="1" id="KW-1133">Transmembrane helix</keyword>
<evidence type="ECO:0000313" key="3">
    <source>
        <dbReference type="Proteomes" id="UP000318126"/>
    </source>
</evidence>
<dbReference type="OrthoDB" id="6268681at2"/>
<accession>A0A553JMB0</accession>
<dbReference type="AlphaFoldDB" id="A0A553JMB0"/>
<dbReference type="Pfam" id="PF10805">
    <property type="entry name" value="DUF2730"/>
    <property type="match status" value="1"/>
</dbReference>
<comment type="caution">
    <text evidence="2">The sequence shown here is derived from an EMBL/GenBank/DDBJ whole genome shotgun (WGS) entry which is preliminary data.</text>
</comment>
<reference evidence="3" key="1">
    <citation type="submission" date="2019-07" db="EMBL/GenBank/DDBJ databases">
        <title>Shewanella sp. YLB-08 draft genomic sequence.</title>
        <authorList>
            <person name="Yu L."/>
        </authorList>
    </citation>
    <scope>NUCLEOTIDE SEQUENCE [LARGE SCALE GENOMIC DNA]</scope>
    <source>
        <strain evidence="3">JCM 20706</strain>
    </source>
</reference>